<reference evidence="4 5" key="1">
    <citation type="submission" date="2013-01" db="EMBL/GenBank/DDBJ databases">
        <authorList>
            <person name="Fiebig A."/>
            <person name="Goeker M."/>
            <person name="Klenk H.-P.P."/>
        </authorList>
    </citation>
    <scope>NUCLEOTIDE SEQUENCE [LARGE SCALE GENOMIC DNA]</scope>
    <source>
        <strain evidence="4 5">DSM 24838</strain>
    </source>
</reference>
<comment type="cofactor">
    <cofactor evidence="1">
        <name>Mg(2+)</name>
        <dbReference type="ChEBI" id="CHEBI:18420"/>
    </cofactor>
</comment>
<dbReference type="RefSeq" id="WP_018303432.1">
    <property type="nucleotide sequence ID" value="NZ_KB902298.1"/>
</dbReference>
<evidence type="ECO:0000256" key="1">
    <source>
        <dbReference type="ARBA" id="ARBA00001946"/>
    </source>
</evidence>
<gene>
    <name evidence="4" type="ORF">Wenmar_00134</name>
</gene>
<dbReference type="CDD" id="cd04682">
    <property type="entry name" value="NUDIX_Hydrolase"/>
    <property type="match status" value="1"/>
</dbReference>
<keyword evidence="2 4" id="KW-0378">Hydrolase</keyword>
<name>A0A0D0QGF6_9RHOB</name>
<dbReference type="GO" id="GO:0016787">
    <property type="term" value="F:hydrolase activity"/>
    <property type="evidence" value="ECO:0007669"/>
    <property type="project" value="UniProtKB-KW"/>
</dbReference>
<dbReference type="PROSITE" id="PS51462">
    <property type="entry name" value="NUDIX"/>
    <property type="match status" value="1"/>
</dbReference>
<dbReference type="EMBL" id="AONG01000002">
    <property type="protein sequence ID" value="KIQ71357.1"/>
    <property type="molecule type" value="Genomic_DNA"/>
</dbReference>
<organism evidence="4 5">
    <name type="scientific">Wenxinia marina DSM 24838</name>
    <dbReference type="NCBI Taxonomy" id="1123501"/>
    <lineage>
        <taxon>Bacteria</taxon>
        <taxon>Pseudomonadati</taxon>
        <taxon>Pseudomonadota</taxon>
        <taxon>Alphaproteobacteria</taxon>
        <taxon>Rhodobacterales</taxon>
        <taxon>Roseobacteraceae</taxon>
        <taxon>Wenxinia</taxon>
    </lineage>
</organism>
<evidence type="ECO:0000256" key="2">
    <source>
        <dbReference type="ARBA" id="ARBA00022801"/>
    </source>
</evidence>
<dbReference type="eggNOG" id="COG0494">
    <property type="taxonomic scope" value="Bacteria"/>
</dbReference>
<dbReference type="STRING" id="1123501.Wenmar_00134"/>
<dbReference type="Pfam" id="PF00293">
    <property type="entry name" value="NUDIX"/>
    <property type="match status" value="1"/>
</dbReference>
<evidence type="ECO:0000313" key="4">
    <source>
        <dbReference type="EMBL" id="KIQ71357.1"/>
    </source>
</evidence>
<dbReference type="Gene3D" id="3.90.79.10">
    <property type="entry name" value="Nucleoside Triphosphate Pyrophosphohydrolase"/>
    <property type="match status" value="1"/>
</dbReference>
<dbReference type="AlphaFoldDB" id="A0A0D0QGF6"/>
<dbReference type="OrthoDB" id="289720at2"/>
<accession>A0A0D0QGF6</accession>
<feature type="domain" description="Nudix hydrolase" evidence="3">
    <location>
        <begin position="15"/>
        <end position="149"/>
    </location>
</feature>
<sequence>MERKLEPAATSHNRAAFDGAKVALFVGERLVIMRRDDRPDIDYPGLLDFPGGGREGDETPLETVVRETREEVGLRLTEADMVWRRDFVSVSAPGWTVWFYVARLSASAEADIVLGDEGQGWELMTPHSFLSRSDAVPSLQHRLAVWLNGR</sequence>
<proteinExistence type="predicted"/>
<dbReference type="PROSITE" id="PS00893">
    <property type="entry name" value="NUDIX_BOX"/>
    <property type="match status" value="1"/>
</dbReference>
<dbReference type="InterPro" id="IPR015797">
    <property type="entry name" value="NUDIX_hydrolase-like_dom_sf"/>
</dbReference>
<evidence type="ECO:0000259" key="3">
    <source>
        <dbReference type="PROSITE" id="PS51462"/>
    </source>
</evidence>
<dbReference type="InterPro" id="IPR020084">
    <property type="entry name" value="NUDIX_hydrolase_CS"/>
</dbReference>
<dbReference type="Proteomes" id="UP000035100">
    <property type="component" value="Unassembled WGS sequence"/>
</dbReference>
<dbReference type="EC" id="3.6.1.-" evidence="4"/>
<dbReference type="InterPro" id="IPR000086">
    <property type="entry name" value="NUDIX_hydrolase_dom"/>
</dbReference>
<keyword evidence="5" id="KW-1185">Reference proteome</keyword>
<evidence type="ECO:0000313" key="5">
    <source>
        <dbReference type="Proteomes" id="UP000035100"/>
    </source>
</evidence>
<protein>
    <submittedName>
        <fullName evidence="4">ADP-ribose pyrophosphatase</fullName>
        <ecNumber evidence="4">3.6.1.-</ecNumber>
    </submittedName>
</protein>
<dbReference type="SUPFAM" id="SSF55811">
    <property type="entry name" value="Nudix"/>
    <property type="match status" value="1"/>
</dbReference>
<comment type="caution">
    <text evidence="4">The sequence shown here is derived from an EMBL/GenBank/DDBJ whole genome shotgun (WGS) entry which is preliminary data.</text>
</comment>